<reference evidence="1" key="1">
    <citation type="submission" date="2020-09" db="EMBL/GenBank/DDBJ databases">
        <title>New species isolated from human feces.</title>
        <authorList>
            <person name="Kitahara M."/>
            <person name="Shigeno Y."/>
            <person name="Shime M."/>
            <person name="Matsumoto Y."/>
            <person name="Nakamura S."/>
            <person name="Motooka D."/>
            <person name="Fukuoka S."/>
            <person name="Nishikawa H."/>
            <person name="Benno Y."/>
        </authorList>
    </citation>
    <scope>NUCLEOTIDE SEQUENCE</scope>
    <source>
        <strain evidence="1">MM35</strain>
        <plasmid evidence="1">pMM35_01</plasmid>
    </source>
</reference>
<accession>A0A810PTR5</accession>
<evidence type="ECO:0000313" key="1">
    <source>
        <dbReference type="EMBL" id="BCK79779.1"/>
    </source>
</evidence>
<evidence type="ECO:0008006" key="3">
    <source>
        <dbReference type="Google" id="ProtNLM"/>
    </source>
</evidence>
<dbReference type="SUPFAM" id="SSF52266">
    <property type="entry name" value="SGNH hydrolase"/>
    <property type="match status" value="1"/>
</dbReference>
<proteinExistence type="predicted"/>
<evidence type="ECO:0000313" key="2">
    <source>
        <dbReference type="Proteomes" id="UP000681343"/>
    </source>
</evidence>
<organism evidence="1 2">
    <name type="scientific">Vescimonas fastidiosa</name>
    <dbReference type="NCBI Taxonomy" id="2714353"/>
    <lineage>
        <taxon>Bacteria</taxon>
        <taxon>Bacillati</taxon>
        <taxon>Bacillota</taxon>
        <taxon>Clostridia</taxon>
        <taxon>Eubacteriales</taxon>
        <taxon>Oscillospiraceae</taxon>
        <taxon>Vescimonas</taxon>
    </lineage>
</organism>
<name>A0A810PTR5_9FIRM</name>
<geneLocation type="plasmid" evidence="1 2">
    <name>pMM35_01</name>
</geneLocation>
<keyword evidence="2" id="KW-1185">Reference proteome</keyword>
<protein>
    <recommendedName>
        <fullName evidence="3">SGNH/GDSL hydrolase family protein</fullName>
    </recommendedName>
</protein>
<dbReference type="Proteomes" id="UP000681343">
    <property type="component" value="Plasmid pMM35_01"/>
</dbReference>
<dbReference type="AlphaFoldDB" id="A0A810PTR5"/>
<sequence length="316" mass="35567">MKQFLCRCAALFLVVAVLLWVGGLAYKHTTTYKNLDRTEETEKYHAMPDGITFAVFGASHGRDAFQAADYPDKTFFNFSMSSQTPLYDLMQLRQFRGHLTPGATVVVTVSYMSPFWTESEDSFSDKQERYYRILSPQNIVDCDVGHWVLVRWSPLLTNDCTDVLSAFIHPPELRADTNTLYGQQVLSPQDIAGEQQRIQKDHLTAVEPAMPDGNPVMLDALREIAALCRENAWNAVFVTPPYPDVYTQCYSAKILGCFQDLMTSLSAETGAPWLDYSRDADFSGQYSYFKNIDHLNLSGAKAFSQALQEDLAALIS</sequence>
<gene>
    <name evidence="1" type="ORF">MM35RIKEN_19710</name>
</gene>
<dbReference type="EMBL" id="AP023416">
    <property type="protein sequence ID" value="BCK79779.1"/>
    <property type="molecule type" value="Genomic_DNA"/>
</dbReference>
<dbReference type="RefSeq" id="WP_212821568.1">
    <property type="nucleotide sequence ID" value="NZ_AP023416.1"/>
</dbReference>
<keyword evidence="1" id="KW-0614">Plasmid</keyword>
<dbReference type="KEGG" id="vfa:MM35RIKEN_19710"/>